<keyword evidence="3" id="KW-1185">Reference proteome</keyword>
<organism evidence="2 3">
    <name type="scientific">Aquabacterium soli</name>
    <dbReference type="NCBI Taxonomy" id="2493092"/>
    <lineage>
        <taxon>Bacteria</taxon>
        <taxon>Pseudomonadati</taxon>
        <taxon>Pseudomonadota</taxon>
        <taxon>Betaproteobacteria</taxon>
        <taxon>Burkholderiales</taxon>
        <taxon>Aquabacterium</taxon>
    </lineage>
</organism>
<feature type="transmembrane region" description="Helical" evidence="1">
    <location>
        <begin position="33"/>
        <end position="54"/>
    </location>
</feature>
<keyword evidence="1" id="KW-0812">Transmembrane</keyword>
<evidence type="ECO:0000313" key="2">
    <source>
        <dbReference type="EMBL" id="RRS03041.1"/>
    </source>
</evidence>
<keyword evidence="1" id="KW-0472">Membrane</keyword>
<name>A0A426V886_9BURK</name>
<evidence type="ECO:0000256" key="1">
    <source>
        <dbReference type="SAM" id="Phobius"/>
    </source>
</evidence>
<protein>
    <submittedName>
        <fullName evidence="2">Uncharacterized protein</fullName>
    </submittedName>
</protein>
<accession>A0A426V886</accession>
<dbReference type="AlphaFoldDB" id="A0A426V886"/>
<reference evidence="2 3" key="1">
    <citation type="submission" date="2018-12" db="EMBL/GenBank/DDBJ databases">
        <title>The whole draft genome of Aquabacterium sp. SJQ9.</title>
        <authorList>
            <person name="Sun L."/>
            <person name="Gao X."/>
            <person name="Chen W."/>
            <person name="Huang K."/>
        </authorList>
    </citation>
    <scope>NUCLEOTIDE SEQUENCE [LARGE SCALE GENOMIC DNA]</scope>
    <source>
        <strain evidence="2 3">SJQ9</strain>
    </source>
</reference>
<sequence>MKKPQVFWIAGGVMFAAGVPALASGLYNGSLTFTLVGLSELVCGGTLVTVGFVYHHKLKRAAVS</sequence>
<dbReference type="EMBL" id="RSED01000015">
    <property type="protein sequence ID" value="RRS03041.1"/>
    <property type="molecule type" value="Genomic_DNA"/>
</dbReference>
<proteinExistence type="predicted"/>
<dbReference type="RefSeq" id="WP_125244504.1">
    <property type="nucleotide sequence ID" value="NZ_RSED01000015.1"/>
</dbReference>
<comment type="caution">
    <text evidence="2">The sequence shown here is derived from an EMBL/GenBank/DDBJ whole genome shotgun (WGS) entry which is preliminary data.</text>
</comment>
<dbReference type="Proteomes" id="UP000269265">
    <property type="component" value="Unassembled WGS sequence"/>
</dbReference>
<feature type="transmembrane region" description="Helical" evidence="1">
    <location>
        <begin position="7"/>
        <end position="27"/>
    </location>
</feature>
<evidence type="ECO:0000313" key="3">
    <source>
        <dbReference type="Proteomes" id="UP000269265"/>
    </source>
</evidence>
<keyword evidence="1" id="KW-1133">Transmembrane helix</keyword>
<gene>
    <name evidence="2" type="ORF">EIP75_17100</name>
</gene>